<dbReference type="RefSeq" id="WP_066787659.1">
    <property type="nucleotide sequence ID" value="NZ_CP014806.1"/>
</dbReference>
<evidence type="ECO:0000313" key="2">
    <source>
        <dbReference type="Proteomes" id="UP000076021"/>
    </source>
</evidence>
<dbReference type="AlphaFoldDB" id="A0A143HBR2"/>
<accession>A0A143HBR2</accession>
<keyword evidence="2" id="KW-1185">Reference proteome</keyword>
<sequence length="64" mass="7415">MDKFELLKRLSEITGDSLLIQFYDKNAADLTYQSAEKLRDEGKINLGELTRRNDFSVHIQANIK</sequence>
<gene>
    <name evidence="1" type="ORF">ATY39_06805</name>
</gene>
<organism evidence="1 2">
    <name type="scientific">Rummeliibacillus stabekisii</name>
    <dbReference type="NCBI Taxonomy" id="241244"/>
    <lineage>
        <taxon>Bacteria</taxon>
        <taxon>Bacillati</taxon>
        <taxon>Bacillota</taxon>
        <taxon>Bacilli</taxon>
        <taxon>Bacillales</taxon>
        <taxon>Caryophanaceae</taxon>
        <taxon>Rummeliibacillus</taxon>
    </lineage>
</organism>
<proteinExistence type="predicted"/>
<dbReference type="EMBL" id="CP014806">
    <property type="protein sequence ID" value="AMW99197.1"/>
    <property type="molecule type" value="Genomic_DNA"/>
</dbReference>
<dbReference type="STRING" id="241244.ATY39_06805"/>
<reference evidence="2" key="2">
    <citation type="submission" date="2016-03" db="EMBL/GenBank/DDBJ databases">
        <authorList>
            <person name="Ploux O."/>
        </authorList>
    </citation>
    <scope>NUCLEOTIDE SEQUENCE [LARGE SCALE GENOMIC DNA]</scope>
    <source>
        <strain evidence="2">PP9</strain>
    </source>
</reference>
<reference evidence="1 2" key="1">
    <citation type="journal article" date="2016" name="Genome Announc.">
        <title>Whole-Genome Sequence of Rummeliibacillus stabekisii Strain PP9 Isolated from Antarctic Soil.</title>
        <authorList>
            <person name="da Mota F.F."/>
            <person name="Vollu R.E."/>
            <person name="Jurelevicius D."/>
            <person name="Seldin L."/>
        </authorList>
    </citation>
    <scope>NUCLEOTIDE SEQUENCE [LARGE SCALE GENOMIC DNA]</scope>
    <source>
        <strain evidence="1 2">PP9</strain>
    </source>
</reference>
<dbReference type="KEGG" id="rst:ATY39_06805"/>
<evidence type="ECO:0000313" key="1">
    <source>
        <dbReference type="EMBL" id="AMW99197.1"/>
    </source>
</evidence>
<dbReference type="Proteomes" id="UP000076021">
    <property type="component" value="Chromosome"/>
</dbReference>
<protein>
    <submittedName>
        <fullName evidence="1">Uncharacterized protein</fullName>
    </submittedName>
</protein>
<name>A0A143HBR2_9BACL</name>